<dbReference type="CDD" id="cd04182">
    <property type="entry name" value="GT_2_like_f"/>
    <property type="match status" value="1"/>
</dbReference>
<evidence type="ECO:0000259" key="1">
    <source>
        <dbReference type="Pfam" id="PF12804"/>
    </source>
</evidence>
<dbReference type="Pfam" id="PF12804">
    <property type="entry name" value="NTP_transf_3"/>
    <property type="match status" value="1"/>
</dbReference>
<sequence length="204" mass="23228">MICGIILAAGEGKRMGKVKLTLPLGDKQLIEWVLQAAKLTPLDKYFLVVRPEDKEIIKTGKKWGAEIVLNSEYRSGMSSSIRKALHQISSDELEGFFVLLGDQPLINSSILYKMLLAFTPGKKEIVVPFYKDRQGNPVFFDGYWKDELMKLSGDMGGRVLIKAHPERIKRFKTPNESILLDIDREEDYEKIKSIFNSLHKKGKI</sequence>
<proteinExistence type="predicted"/>
<name>X0RYN1_9ZZZZ</name>
<dbReference type="InterPro" id="IPR029044">
    <property type="entry name" value="Nucleotide-diphossugar_trans"/>
</dbReference>
<dbReference type="EMBL" id="BARS01000220">
    <property type="protein sequence ID" value="GAF73918.1"/>
    <property type="molecule type" value="Genomic_DNA"/>
</dbReference>
<evidence type="ECO:0000313" key="2">
    <source>
        <dbReference type="EMBL" id="GAF73918.1"/>
    </source>
</evidence>
<dbReference type="GO" id="GO:0016779">
    <property type="term" value="F:nucleotidyltransferase activity"/>
    <property type="evidence" value="ECO:0007669"/>
    <property type="project" value="UniProtKB-ARBA"/>
</dbReference>
<organism evidence="2">
    <name type="scientific">marine sediment metagenome</name>
    <dbReference type="NCBI Taxonomy" id="412755"/>
    <lineage>
        <taxon>unclassified sequences</taxon>
        <taxon>metagenomes</taxon>
        <taxon>ecological metagenomes</taxon>
    </lineage>
</organism>
<gene>
    <name evidence="2" type="ORF">S01H1_00608</name>
</gene>
<dbReference type="PANTHER" id="PTHR43777">
    <property type="entry name" value="MOLYBDENUM COFACTOR CYTIDYLYLTRANSFERASE"/>
    <property type="match status" value="1"/>
</dbReference>
<dbReference type="InterPro" id="IPR025877">
    <property type="entry name" value="MobA-like_NTP_Trfase"/>
</dbReference>
<dbReference type="PANTHER" id="PTHR43777:SF1">
    <property type="entry name" value="MOLYBDENUM COFACTOR CYTIDYLYLTRANSFERASE"/>
    <property type="match status" value="1"/>
</dbReference>
<dbReference type="AlphaFoldDB" id="X0RYN1"/>
<protein>
    <recommendedName>
        <fullName evidence="1">MobA-like NTP transferase domain-containing protein</fullName>
    </recommendedName>
</protein>
<dbReference type="SUPFAM" id="SSF53448">
    <property type="entry name" value="Nucleotide-diphospho-sugar transferases"/>
    <property type="match status" value="1"/>
</dbReference>
<dbReference type="Gene3D" id="3.90.550.10">
    <property type="entry name" value="Spore Coat Polysaccharide Biosynthesis Protein SpsA, Chain A"/>
    <property type="match status" value="1"/>
</dbReference>
<comment type="caution">
    <text evidence="2">The sequence shown here is derived from an EMBL/GenBank/DDBJ whole genome shotgun (WGS) entry which is preliminary data.</text>
</comment>
<feature type="domain" description="MobA-like NTP transferase" evidence="1">
    <location>
        <begin position="4"/>
        <end position="166"/>
    </location>
</feature>
<reference evidence="2" key="1">
    <citation type="journal article" date="2014" name="Front. Microbiol.">
        <title>High frequency of phylogenetically diverse reductive dehalogenase-homologous genes in deep subseafloor sedimentary metagenomes.</title>
        <authorList>
            <person name="Kawai M."/>
            <person name="Futagami T."/>
            <person name="Toyoda A."/>
            <person name="Takaki Y."/>
            <person name="Nishi S."/>
            <person name="Hori S."/>
            <person name="Arai W."/>
            <person name="Tsubouchi T."/>
            <person name="Morono Y."/>
            <person name="Uchiyama I."/>
            <person name="Ito T."/>
            <person name="Fujiyama A."/>
            <person name="Inagaki F."/>
            <person name="Takami H."/>
        </authorList>
    </citation>
    <scope>NUCLEOTIDE SEQUENCE</scope>
    <source>
        <strain evidence="2">Expedition CK06-06</strain>
    </source>
</reference>
<accession>X0RYN1</accession>